<evidence type="ECO:0000256" key="1">
    <source>
        <dbReference type="SAM" id="Phobius"/>
    </source>
</evidence>
<keyword evidence="1" id="KW-0812">Transmembrane</keyword>
<name>A0A6N3X0V9_9SYNE</name>
<comment type="caution">
    <text evidence="2">The sequence shown here is derived from an EMBL/GenBank/DDBJ whole genome shotgun (WGS) entry which is preliminary data.</text>
</comment>
<reference evidence="2 3" key="1">
    <citation type="submission" date="2015-01" db="EMBL/GenBank/DDBJ databases">
        <title>Lifestyle Evolution in Cyanobacterial Symbionts of Sponges.</title>
        <authorList>
            <person name="Burgsdorf I."/>
            <person name="Slaby B.M."/>
            <person name="Handley K.M."/>
            <person name="Haber M."/>
            <person name="Blom J."/>
            <person name="Marshall C.W."/>
            <person name="Gilbert J.A."/>
            <person name="Hentschel U."/>
            <person name="Steindler L."/>
        </authorList>
    </citation>
    <scope>NUCLEOTIDE SEQUENCE [LARGE SCALE GENOMIC DNA]</scope>
    <source>
        <strain evidence="2">142</strain>
    </source>
</reference>
<dbReference type="AlphaFoldDB" id="A0A6N3X0V9"/>
<evidence type="ECO:0000313" key="2">
    <source>
        <dbReference type="EMBL" id="KKZ10382.1"/>
    </source>
</evidence>
<gene>
    <name evidence="2" type="ORF">TH68_10965</name>
</gene>
<evidence type="ECO:0000313" key="3">
    <source>
        <dbReference type="Proteomes" id="UP000035054"/>
    </source>
</evidence>
<dbReference type="EMBL" id="JXUO01000324">
    <property type="protein sequence ID" value="KKZ10382.1"/>
    <property type="molecule type" value="Genomic_DNA"/>
</dbReference>
<protein>
    <submittedName>
        <fullName evidence="2">Uncharacterized protein</fullName>
    </submittedName>
</protein>
<keyword evidence="1" id="KW-1133">Transmembrane helix</keyword>
<proteinExistence type="predicted"/>
<sequence>MIGLSPLVMDTGAIALGGWSAPPQPRENQLKSRLVTALAWTLALLELVVAIALALSQALLMAMILIAPLESPEQGNQPEV</sequence>
<organism evidence="2 3">
    <name type="scientific">Candidatus Synechococcus spongiarum 142</name>
    <dbReference type="NCBI Taxonomy" id="1608213"/>
    <lineage>
        <taxon>Bacteria</taxon>
        <taxon>Bacillati</taxon>
        <taxon>Cyanobacteriota</taxon>
        <taxon>Cyanophyceae</taxon>
        <taxon>Synechococcales</taxon>
        <taxon>Synechococcaceae</taxon>
        <taxon>Synechococcus</taxon>
    </lineage>
</organism>
<feature type="transmembrane region" description="Helical" evidence="1">
    <location>
        <begin position="34"/>
        <end position="67"/>
    </location>
</feature>
<keyword evidence="1" id="KW-0472">Membrane</keyword>
<accession>A0A6N3X0V9</accession>
<dbReference type="Proteomes" id="UP000035054">
    <property type="component" value="Unassembled WGS sequence"/>
</dbReference>